<dbReference type="PANTHER" id="PTHR15224:SF1">
    <property type="entry name" value="NADH DEHYDROGENASE [UBIQUINONE] IRON-SULFUR PROTEIN 5"/>
    <property type="match status" value="1"/>
</dbReference>
<keyword evidence="13 16" id="KW-1015">Disulfide bond</keyword>
<gene>
    <name evidence="17" type="primary">NDUFS5</name>
</gene>
<evidence type="ECO:0000313" key="17">
    <source>
        <dbReference type="Ensembl" id="ENSACAP00000031284.1"/>
    </source>
</evidence>
<evidence type="ECO:0000256" key="11">
    <source>
        <dbReference type="ARBA" id="ARBA00023128"/>
    </source>
</evidence>
<keyword evidence="8" id="KW-0679">Respiratory chain</keyword>
<evidence type="ECO:0000256" key="3">
    <source>
        <dbReference type="ARBA" id="ARBA00004637"/>
    </source>
</evidence>
<evidence type="ECO:0000256" key="6">
    <source>
        <dbReference type="ARBA" id="ARBA00013482"/>
    </source>
</evidence>
<evidence type="ECO:0000256" key="2">
    <source>
        <dbReference type="ARBA" id="ARBA00004569"/>
    </source>
</evidence>
<evidence type="ECO:0000256" key="16">
    <source>
        <dbReference type="PIRSR" id="PIRSR619342-50"/>
    </source>
</evidence>
<feature type="disulfide bond" evidence="16">
    <location>
        <begin position="118"/>
        <end position="151"/>
    </location>
</feature>
<evidence type="ECO:0000256" key="9">
    <source>
        <dbReference type="ARBA" id="ARBA00022792"/>
    </source>
</evidence>
<evidence type="ECO:0000256" key="4">
    <source>
        <dbReference type="ARBA" id="ARBA00007372"/>
    </source>
</evidence>
<keyword evidence="11" id="KW-0496">Mitochondrion</keyword>
<evidence type="ECO:0000313" key="18">
    <source>
        <dbReference type="Proteomes" id="UP000001646"/>
    </source>
</evidence>
<keyword evidence="7" id="KW-0813">Transport</keyword>
<reference evidence="17" key="1">
    <citation type="submission" date="2009-12" db="EMBL/GenBank/DDBJ databases">
        <title>The Genome Sequence of Anolis carolinensis (Green Anole Lizard).</title>
        <authorList>
            <consortium name="The Genome Sequencing Platform"/>
            <person name="Di Palma F."/>
            <person name="Alfoldi J."/>
            <person name="Heiman D."/>
            <person name="Young S."/>
            <person name="Grabherr M."/>
            <person name="Johnson J."/>
            <person name="Lander E.S."/>
            <person name="Lindblad-Toh K."/>
        </authorList>
    </citation>
    <scope>NUCLEOTIDE SEQUENCE [LARGE SCALE GENOMIC DNA]</scope>
    <source>
        <strain evidence="17">JBL SC #1</strain>
    </source>
</reference>
<dbReference type="GeneTree" id="ENSGT00390000002919"/>
<keyword evidence="9" id="KW-0999">Mitochondrion inner membrane</keyword>
<comment type="subunit">
    <text evidence="5">Mammalian complex I is composed of 45 different subunits. This is a component of the iron-sulfur (IP) fragment of the enzyme.</text>
</comment>
<sequence>MIWNPGRNCLVRQQSPWVEKAKDLVILHLLSRTAFILQCRCPLRYLLPTSPFIFLWSRSFPMDILLSECLGLLLLNLSNSSLLSAMPVFDLQDQLGIDIDRWFLIQSGKQPFNRPSVCHAFEKEWLECSEGIGQTRAKKECRLEMEDLTECINMHKMIKRLVAISKQREKLMKEGKYTPPDFHSGKPETQP</sequence>
<dbReference type="GO" id="GO:0005743">
    <property type="term" value="C:mitochondrial inner membrane"/>
    <property type="evidence" value="ECO:0007669"/>
    <property type="project" value="UniProtKB-SubCell"/>
</dbReference>
<dbReference type="InParanoid" id="A0A803T7U4"/>
<dbReference type="Proteomes" id="UP000001646">
    <property type="component" value="Unplaced"/>
</dbReference>
<dbReference type="CDD" id="cd24141">
    <property type="entry name" value="NDUFS5-like"/>
    <property type="match status" value="1"/>
</dbReference>
<comment type="subcellular location">
    <subcellularLocation>
        <location evidence="3">Mitochondrion inner membrane</location>
        <topology evidence="3">Peripheral membrane protein</topology>
    </subcellularLocation>
    <subcellularLocation>
        <location evidence="2">Mitochondrion intermembrane space</location>
    </subcellularLocation>
</comment>
<evidence type="ECO:0000256" key="13">
    <source>
        <dbReference type="ARBA" id="ARBA00023157"/>
    </source>
</evidence>
<accession>A0A803T7U4</accession>
<evidence type="ECO:0000256" key="14">
    <source>
        <dbReference type="ARBA" id="ARBA00031222"/>
    </source>
</evidence>
<reference evidence="17" key="2">
    <citation type="submission" date="2025-08" db="UniProtKB">
        <authorList>
            <consortium name="Ensembl"/>
        </authorList>
    </citation>
    <scope>IDENTIFICATION</scope>
</reference>
<keyword evidence="18" id="KW-1185">Reference proteome</keyword>
<dbReference type="GO" id="GO:0005758">
    <property type="term" value="C:mitochondrial intermembrane space"/>
    <property type="evidence" value="ECO:0007669"/>
    <property type="project" value="UniProtKB-SubCell"/>
</dbReference>
<reference evidence="17" key="3">
    <citation type="submission" date="2025-09" db="UniProtKB">
        <authorList>
            <consortium name="Ensembl"/>
        </authorList>
    </citation>
    <scope>IDENTIFICATION</scope>
</reference>
<comment type="similarity">
    <text evidence="4">Belongs to the complex I NDUFS5 subunit family.</text>
</comment>
<evidence type="ECO:0000256" key="7">
    <source>
        <dbReference type="ARBA" id="ARBA00022448"/>
    </source>
</evidence>
<keyword evidence="10" id="KW-0249">Electron transport</keyword>
<evidence type="ECO:0000256" key="1">
    <source>
        <dbReference type="ARBA" id="ARBA00003195"/>
    </source>
</evidence>
<comment type="function">
    <text evidence="1">Accessory subunit of the mitochondrial membrane respiratory chain NADH dehydrogenase (Complex I), that is believed not to be involved in catalysis. Complex I functions in the transfer of electrons from NADH to the respiratory chain. The immediate electron acceptor for the enzyme is believed to be ubiquinone.</text>
</comment>
<dbReference type="PANTHER" id="PTHR15224">
    <property type="entry name" value="NADH DEHYDROGENASE [UBIQUINONE] IRON-SULFUR PROTEIN 5"/>
    <property type="match status" value="1"/>
</dbReference>
<dbReference type="AlphaFoldDB" id="A0A803T7U4"/>
<evidence type="ECO:0000256" key="10">
    <source>
        <dbReference type="ARBA" id="ARBA00022982"/>
    </source>
</evidence>
<evidence type="ECO:0000256" key="8">
    <source>
        <dbReference type="ARBA" id="ARBA00022660"/>
    </source>
</evidence>
<proteinExistence type="inferred from homology"/>
<evidence type="ECO:0000256" key="5">
    <source>
        <dbReference type="ARBA" id="ARBA00011261"/>
    </source>
</evidence>
<evidence type="ECO:0000256" key="15">
    <source>
        <dbReference type="ARBA" id="ARBA00032739"/>
    </source>
</evidence>
<name>A0A803T7U4_ANOCA</name>
<feature type="disulfide bond" evidence="16">
    <location>
        <begin position="128"/>
        <end position="141"/>
    </location>
</feature>
<organism evidence="17 18">
    <name type="scientific">Anolis carolinensis</name>
    <name type="common">Green anole</name>
    <name type="synonym">American chameleon</name>
    <dbReference type="NCBI Taxonomy" id="28377"/>
    <lineage>
        <taxon>Eukaryota</taxon>
        <taxon>Metazoa</taxon>
        <taxon>Chordata</taxon>
        <taxon>Craniata</taxon>
        <taxon>Vertebrata</taxon>
        <taxon>Euteleostomi</taxon>
        <taxon>Lepidosauria</taxon>
        <taxon>Squamata</taxon>
        <taxon>Bifurcata</taxon>
        <taxon>Unidentata</taxon>
        <taxon>Episquamata</taxon>
        <taxon>Toxicofera</taxon>
        <taxon>Iguania</taxon>
        <taxon>Dactyloidae</taxon>
        <taxon>Anolis</taxon>
    </lineage>
</organism>
<evidence type="ECO:0000256" key="12">
    <source>
        <dbReference type="ARBA" id="ARBA00023136"/>
    </source>
</evidence>
<dbReference type="Pfam" id="PF10200">
    <property type="entry name" value="Ndufs5"/>
    <property type="match status" value="1"/>
</dbReference>
<protein>
    <recommendedName>
        <fullName evidence="6">NADH dehydrogenase [ubiquinone] iron-sulfur protein 5</fullName>
    </recommendedName>
    <alternativeName>
        <fullName evidence="14">Complex I-15 kDa</fullName>
    </alternativeName>
    <alternativeName>
        <fullName evidence="15">NADH-ubiquinone oxidoreductase 15 kDa subunit</fullName>
    </alternativeName>
</protein>
<dbReference type="Ensembl" id="ENSACAT00000051468.1">
    <property type="protein sequence ID" value="ENSACAP00000031284.1"/>
    <property type="gene ID" value="ENSACAG00000040066.1"/>
</dbReference>
<dbReference type="InterPro" id="IPR019342">
    <property type="entry name" value="NADH_UbQ_OxRdtase_FeS-su5"/>
</dbReference>
<keyword evidence="12" id="KW-0472">Membrane</keyword>